<dbReference type="EMBL" id="JBHSIS010000008">
    <property type="protein sequence ID" value="MFC4855732.1"/>
    <property type="molecule type" value="Genomic_DNA"/>
</dbReference>
<dbReference type="InterPro" id="IPR036390">
    <property type="entry name" value="WH_DNA-bd_sf"/>
</dbReference>
<reference evidence="3" key="1">
    <citation type="journal article" date="2019" name="Int. J. Syst. Evol. Microbiol.">
        <title>The Global Catalogue of Microorganisms (GCM) 10K type strain sequencing project: providing services to taxonomists for standard genome sequencing and annotation.</title>
        <authorList>
            <consortium name="The Broad Institute Genomics Platform"/>
            <consortium name="The Broad Institute Genome Sequencing Center for Infectious Disease"/>
            <person name="Wu L."/>
            <person name="Ma J."/>
        </authorList>
    </citation>
    <scope>NUCLEOTIDE SEQUENCE [LARGE SCALE GENOMIC DNA]</scope>
    <source>
        <strain evidence="3">ZS-22-S1</strain>
    </source>
</reference>
<evidence type="ECO:0000313" key="3">
    <source>
        <dbReference type="Proteomes" id="UP001595859"/>
    </source>
</evidence>
<dbReference type="SUPFAM" id="SSF46785">
    <property type="entry name" value="Winged helix' DNA-binding domain"/>
    <property type="match status" value="1"/>
</dbReference>
<dbReference type="InterPro" id="IPR036388">
    <property type="entry name" value="WH-like_DNA-bd_sf"/>
</dbReference>
<dbReference type="Pfam" id="PF12802">
    <property type="entry name" value="MarR_2"/>
    <property type="match status" value="1"/>
</dbReference>
<feature type="domain" description="HTH marR-type" evidence="1">
    <location>
        <begin position="21"/>
        <end position="118"/>
    </location>
</feature>
<evidence type="ECO:0000313" key="2">
    <source>
        <dbReference type="EMBL" id="MFC4855732.1"/>
    </source>
</evidence>
<dbReference type="InterPro" id="IPR000835">
    <property type="entry name" value="HTH_MarR-typ"/>
</dbReference>
<name>A0ABV9S305_9PSEU</name>
<dbReference type="PANTHER" id="PTHR33164:SF43">
    <property type="entry name" value="HTH-TYPE TRANSCRIPTIONAL REPRESSOR YETL"/>
    <property type="match status" value="1"/>
</dbReference>
<comment type="caution">
    <text evidence="2">The sequence shown here is derived from an EMBL/GenBank/DDBJ whole genome shotgun (WGS) entry which is preliminary data.</text>
</comment>
<dbReference type="PANTHER" id="PTHR33164">
    <property type="entry name" value="TRANSCRIPTIONAL REGULATOR, MARR FAMILY"/>
    <property type="match status" value="1"/>
</dbReference>
<proteinExistence type="predicted"/>
<gene>
    <name evidence="2" type="ORF">ACFPCV_19655</name>
</gene>
<accession>A0ABV9S305</accession>
<dbReference type="InterPro" id="IPR039422">
    <property type="entry name" value="MarR/SlyA-like"/>
</dbReference>
<dbReference type="SMART" id="SM00347">
    <property type="entry name" value="HTH_MARR"/>
    <property type="match status" value="1"/>
</dbReference>
<keyword evidence="3" id="KW-1185">Reference proteome</keyword>
<dbReference type="Proteomes" id="UP001595859">
    <property type="component" value="Unassembled WGS sequence"/>
</dbReference>
<protein>
    <submittedName>
        <fullName evidence="2">MarR family winged helix-turn-helix transcriptional regulator</fullName>
    </submittedName>
</protein>
<sequence>MHELRLANLLGACGLAVADRVRDVTAGLNPSSAAAVVVLAAGPVGGTELGRRVGLTQSAATRLVDSLVAAGLAARSSRAGRSVLVSLTESGRWVADELLAARAEALAGVLSVLPDDERARLGGLLEKLLARLYDDIGSAELMCRLCDRSACTSGAVCPVGQAERDRGRG</sequence>
<evidence type="ECO:0000259" key="1">
    <source>
        <dbReference type="SMART" id="SM00347"/>
    </source>
</evidence>
<dbReference type="Gene3D" id="1.10.10.10">
    <property type="entry name" value="Winged helix-like DNA-binding domain superfamily/Winged helix DNA-binding domain"/>
    <property type="match status" value="1"/>
</dbReference>
<organism evidence="2 3">
    <name type="scientific">Actinophytocola glycyrrhizae</name>
    <dbReference type="NCBI Taxonomy" id="2044873"/>
    <lineage>
        <taxon>Bacteria</taxon>
        <taxon>Bacillati</taxon>
        <taxon>Actinomycetota</taxon>
        <taxon>Actinomycetes</taxon>
        <taxon>Pseudonocardiales</taxon>
        <taxon>Pseudonocardiaceae</taxon>
    </lineage>
</organism>
<dbReference type="RefSeq" id="WP_378057688.1">
    <property type="nucleotide sequence ID" value="NZ_JBHSIS010000008.1"/>
</dbReference>